<keyword evidence="3" id="KW-1185">Reference proteome</keyword>
<reference evidence="3" key="1">
    <citation type="journal article" date="2015" name="Nat. Plants">
        <title>Genome expansion of Arabis alpina linked with retrotransposition and reduced symmetric DNA methylation.</title>
        <authorList>
            <person name="Willing E.M."/>
            <person name="Rawat V."/>
            <person name="Mandakova T."/>
            <person name="Maumus F."/>
            <person name="James G.V."/>
            <person name="Nordstroem K.J."/>
            <person name="Becker C."/>
            <person name="Warthmann N."/>
            <person name="Chica C."/>
            <person name="Szarzynska B."/>
            <person name="Zytnicki M."/>
            <person name="Albani M.C."/>
            <person name="Kiefer C."/>
            <person name="Bergonzi S."/>
            <person name="Castaings L."/>
            <person name="Mateos J.L."/>
            <person name="Berns M.C."/>
            <person name="Bujdoso N."/>
            <person name="Piofczyk T."/>
            <person name="de Lorenzo L."/>
            <person name="Barrero-Sicilia C."/>
            <person name="Mateos I."/>
            <person name="Piednoel M."/>
            <person name="Hagmann J."/>
            <person name="Chen-Min-Tao R."/>
            <person name="Iglesias-Fernandez R."/>
            <person name="Schuster S.C."/>
            <person name="Alonso-Blanco C."/>
            <person name="Roudier F."/>
            <person name="Carbonero P."/>
            <person name="Paz-Ares J."/>
            <person name="Davis S.J."/>
            <person name="Pecinka A."/>
            <person name="Quesneville H."/>
            <person name="Colot V."/>
            <person name="Lysak M.A."/>
            <person name="Weigel D."/>
            <person name="Coupland G."/>
            <person name="Schneeberger K."/>
        </authorList>
    </citation>
    <scope>NUCLEOTIDE SEQUENCE [LARGE SCALE GENOMIC DNA]</scope>
    <source>
        <strain evidence="3">cv. Pajares</strain>
    </source>
</reference>
<name>A0A087GAS0_ARAAL</name>
<dbReference type="AlphaFoldDB" id="A0A087GAS0"/>
<evidence type="ECO:0000313" key="3">
    <source>
        <dbReference type="Proteomes" id="UP000029120"/>
    </source>
</evidence>
<feature type="region of interest" description="Disordered" evidence="1">
    <location>
        <begin position="161"/>
        <end position="238"/>
    </location>
</feature>
<evidence type="ECO:0000313" key="2">
    <source>
        <dbReference type="EMBL" id="KFK26972.1"/>
    </source>
</evidence>
<protein>
    <submittedName>
        <fullName evidence="2">Uncharacterized protein</fullName>
    </submittedName>
</protein>
<dbReference type="Gramene" id="KFK26972">
    <property type="protein sequence ID" value="KFK26972"/>
    <property type="gene ID" value="AALP_AA8G317300"/>
</dbReference>
<sequence length="238" mass="26287">MGGEDFVSQAEKASSRRRRRLRLASGEDYVSQAEKTSRFLVEKNPCLRHESNVVDMSIHYGPEVPDGIDADDPIGLLRDFDNLPPKTRHDTDHPSSSHGLIGVTNVMVGDLGTEVTTESLSDDAMVRSSGIDDLMETSGTRVTTRSSGVINVEGLRVPTSWWDRQASDDDDVEADDDDVEADDDDVEADYDDVEADDDVETDKDDVEADDDDVEIDNDDVEADDDEDGDEEIDEEIDD</sequence>
<accession>A0A087GAS0</accession>
<dbReference type="EMBL" id="CM002876">
    <property type="protein sequence ID" value="KFK26972.1"/>
    <property type="molecule type" value="Genomic_DNA"/>
</dbReference>
<feature type="compositionally biased region" description="Acidic residues" evidence="1">
    <location>
        <begin position="168"/>
        <end position="238"/>
    </location>
</feature>
<organism evidence="2 3">
    <name type="scientific">Arabis alpina</name>
    <name type="common">Alpine rock-cress</name>
    <dbReference type="NCBI Taxonomy" id="50452"/>
    <lineage>
        <taxon>Eukaryota</taxon>
        <taxon>Viridiplantae</taxon>
        <taxon>Streptophyta</taxon>
        <taxon>Embryophyta</taxon>
        <taxon>Tracheophyta</taxon>
        <taxon>Spermatophyta</taxon>
        <taxon>Magnoliopsida</taxon>
        <taxon>eudicotyledons</taxon>
        <taxon>Gunneridae</taxon>
        <taxon>Pentapetalae</taxon>
        <taxon>rosids</taxon>
        <taxon>malvids</taxon>
        <taxon>Brassicales</taxon>
        <taxon>Brassicaceae</taxon>
        <taxon>Arabideae</taxon>
        <taxon>Arabis</taxon>
    </lineage>
</organism>
<dbReference type="Proteomes" id="UP000029120">
    <property type="component" value="Chromosome 8"/>
</dbReference>
<gene>
    <name evidence="2" type="ordered locus">AALP_Aa8g317300</name>
</gene>
<proteinExistence type="predicted"/>
<evidence type="ECO:0000256" key="1">
    <source>
        <dbReference type="SAM" id="MobiDB-lite"/>
    </source>
</evidence>